<feature type="signal peptide" evidence="2">
    <location>
        <begin position="1"/>
        <end position="20"/>
    </location>
</feature>
<keyword evidence="1" id="KW-0378">Hydrolase</keyword>
<dbReference type="InterPro" id="IPR012341">
    <property type="entry name" value="6hp_glycosidase-like_sf"/>
</dbReference>
<evidence type="ECO:0000256" key="2">
    <source>
        <dbReference type="SAM" id="SignalP"/>
    </source>
</evidence>
<dbReference type="InterPro" id="IPR010905">
    <property type="entry name" value="Glyco_hydro_88"/>
</dbReference>
<sequence length="477" mass="50423">MYISGIAVSALFLVCVSVQGLTNNQINTVKQLLAEDATHSWELGVRAQALLELSAPSFSVLTPSVLLPPPSSLNSSLNDTLADVFTIARNAIAALPPPPTNGTGQPLVLRDGSAGDPASIGIAVLIANWTGLGGENYSAAATAQLEYLFGPGVPKTENGAISHRVSEVQLWSDSVYMVPPFLAYYGITTGNQSMLQEAYNQVKLYRSYLSDVLAGGLWRHIILGTDTDPGHWSTGNAWAAAGMLRVLGTLKSSPFSRNFSSQIQDLGDWVAEIHSAMYPYLQANGLFKNYADGNIRVTDNFDDASSSALLAATVYRLALLTGDETFIAKAELTRAALFGTSATPPGRLPVIVTQSAPWPLSTVPSSTGPSPGSAQKASNAFTDTPHFTVDGWLAPVVNPHNFVVKGAQSPEGQAFTLMLESAWRDWSDSKSAAVNPGGPRPCWRGGVGPRTVLLGTVDLVVACTMVTDGSRAVLFSI</sequence>
<name>A0AAD4L7P4_9AGAM</name>
<dbReference type="InterPro" id="IPR008928">
    <property type="entry name" value="6-hairpin_glycosidase_sf"/>
</dbReference>
<protein>
    <submittedName>
        <fullName evidence="3">Six-hairpin glycosidase-like protein</fullName>
    </submittedName>
</protein>
<dbReference type="PANTHER" id="PTHR41814">
    <property type="entry name" value="EXPRESSED PROTEIN"/>
    <property type="match status" value="1"/>
</dbReference>
<reference evidence="3" key="1">
    <citation type="submission" date="2022-01" db="EMBL/GenBank/DDBJ databases">
        <title>Comparative genomics reveals a dynamic genome evolution in the ectomycorrhizal milk-cap (Lactarius) mushrooms.</title>
        <authorList>
            <consortium name="DOE Joint Genome Institute"/>
            <person name="Lebreton A."/>
            <person name="Tang N."/>
            <person name="Kuo A."/>
            <person name="LaButti K."/>
            <person name="Drula E."/>
            <person name="Barry K."/>
            <person name="Clum A."/>
            <person name="Lipzen A."/>
            <person name="Mousain D."/>
            <person name="Ng V."/>
            <person name="Wang R."/>
            <person name="Wang X."/>
            <person name="Dai Y."/>
            <person name="Henrissat B."/>
            <person name="Grigoriev I.V."/>
            <person name="Guerin-Laguette A."/>
            <person name="Yu F."/>
            <person name="Martin F.M."/>
        </authorList>
    </citation>
    <scope>NUCLEOTIDE SEQUENCE</scope>
    <source>
        <strain evidence="3">QP</strain>
    </source>
</reference>
<dbReference type="Pfam" id="PF07470">
    <property type="entry name" value="Glyco_hydro_88"/>
    <property type="match status" value="1"/>
</dbReference>
<dbReference type="Gene3D" id="1.50.10.10">
    <property type="match status" value="1"/>
</dbReference>
<keyword evidence="3" id="KW-0326">Glycosidase</keyword>
<dbReference type="Proteomes" id="UP001201163">
    <property type="component" value="Unassembled WGS sequence"/>
</dbReference>
<dbReference type="AlphaFoldDB" id="A0AAD4L7P4"/>
<feature type="chain" id="PRO_5042081948" evidence="2">
    <location>
        <begin position="21"/>
        <end position="477"/>
    </location>
</feature>
<dbReference type="PANTHER" id="PTHR41814:SF1">
    <property type="entry name" value="CELLULASE"/>
    <property type="match status" value="1"/>
</dbReference>
<evidence type="ECO:0000256" key="1">
    <source>
        <dbReference type="ARBA" id="ARBA00022801"/>
    </source>
</evidence>
<dbReference type="EMBL" id="JAKELL010000238">
    <property type="protein sequence ID" value="KAH8978282.1"/>
    <property type="molecule type" value="Genomic_DNA"/>
</dbReference>
<comment type="caution">
    <text evidence="3">The sequence shown here is derived from an EMBL/GenBank/DDBJ whole genome shotgun (WGS) entry which is preliminary data.</text>
</comment>
<dbReference type="GO" id="GO:0005975">
    <property type="term" value="P:carbohydrate metabolic process"/>
    <property type="evidence" value="ECO:0007669"/>
    <property type="project" value="InterPro"/>
</dbReference>
<accession>A0AAD4L7P4</accession>
<keyword evidence="2" id="KW-0732">Signal</keyword>
<dbReference type="SUPFAM" id="SSF48208">
    <property type="entry name" value="Six-hairpin glycosidases"/>
    <property type="match status" value="1"/>
</dbReference>
<evidence type="ECO:0000313" key="3">
    <source>
        <dbReference type="EMBL" id="KAH8978282.1"/>
    </source>
</evidence>
<organism evidence="3 4">
    <name type="scientific">Lactarius akahatsu</name>
    <dbReference type="NCBI Taxonomy" id="416441"/>
    <lineage>
        <taxon>Eukaryota</taxon>
        <taxon>Fungi</taxon>
        <taxon>Dikarya</taxon>
        <taxon>Basidiomycota</taxon>
        <taxon>Agaricomycotina</taxon>
        <taxon>Agaricomycetes</taxon>
        <taxon>Russulales</taxon>
        <taxon>Russulaceae</taxon>
        <taxon>Lactarius</taxon>
    </lineage>
</organism>
<dbReference type="GO" id="GO:0016798">
    <property type="term" value="F:hydrolase activity, acting on glycosyl bonds"/>
    <property type="evidence" value="ECO:0007669"/>
    <property type="project" value="UniProtKB-KW"/>
</dbReference>
<evidence type="ECO:0000313" key="4">
    <source>
        <dbReference type="Proteomes" id="UP001201163"/>
    </source>
</evidence>
<proteinExistence type="predicted"/>
<gene>
    <name evidence="3" type="ORF">EDB92DRAFT_606084</name>
</gene>
<keyword evidence="4" id="KW-1185">Reference proteome</keyword>